<reference evidence="2 3" key="1">
    <citation type="submission" date="2018-05" db="EMBL/GenBank/DDBJ databases">
        <title>Micromonospora from Atacama Desert.</title>
        <authorList>
            <person name="Carro L."/>
            <person name="Goodfellow M."/>
            <person name="Klenk H.-P."/>
        </authorList>
    </citation>
    <scope>NUCLEOTIDE SEQUENCE [LARGE SCALE GENOMIC DNA]</scope>
    <source>
        <strain evidence="2 3">LB32</strain>
    </source>
</reference>
<evidence type="ECO:0000256" key="1">
    <source>
        <dbReference type="SAM" id="MobiDB-lite"/>
    </source>
</evidence>
<name>A0A3N9XS58_9ACTN</name>
<protein>
    <submittedName>
        <fullName evidence="2">Uncharacterized protein</fullName>
    </submittedName>
</protein>
<dbReference type="AlphaFoldDB" id="A0A3N9XS58"/>
<sequence length="63" mass="7220">MPDSRTDPGIEVSADPVDPSQRDPNGVEPWLDVMLTTLLLLESRRAWHDYRFGSCRDDRIHPS</sequence>
<gene>
    <name evidence="2" type="ORF">DLJ58_12380</name>
</gene>
<feature type="region of interest" description="Disordered" evidence="1">
    <location>
        <begin position="1"/>
        <end position="28"/>
    </location>
</feature>
<dbReference type="Proteomes" id="UP000266889">
    <property type="component" value="Unassembled WGS sequence"/>
</dbReference>
<evidence type="ECO:0000313" key="2">
    <source>
        <dbReference type="EMBL" id="RQX10283.1"/>
    </source>
</evidence>
<proteinExistence type="predicted"/>
<keyword evidence="3" id="KW-1185">Reference proteome</keyword>
<evidence type="ECO:0000313" key="3">
    <source>
        <dbReference type="Proteomes" id="UP000266889"/>
    </source>
</evidence>
<organism evidence="2 3">
    <name type="scientific">Micromonospora arida</name>
    <dbReference type="NCBI Taxonomy" id="2203715"/>
    <lineage>
        <taxon>Bacteria</taxon>
        <taxon>Bacillati</taxon>
        <taxon>Actinomycetota</taxon>
        <taxon>Actinomycetes</taxon>
        <taxon>Micromonosporales</taxon>
        <taxon>Micromonosporaceae</taxon>
        <taxon>Micromonospora</taxon>
    </lineage>
</organism>
<dbReference type="EMBL" id="QGSY01000159">
    <property type="protein sequence ID" value="RQX10283.1"/>
    <property type="molecule type" value="Genomic_DNA"/>
</dbReference>
<comment type="caution">
    <text evidence="2">The sequence shown here is derived from an EMBL/GenBank/DDBJ whole genome shotgun (WGS) entry which is preliminary data.</text>
</comment>
<accession>A0A3N9XS58</accession>